<dbReference type="NCBIfam" id="TIGR01297">
    <property type="entry name" value="CDF"/>
    <property type="match status" value="1"/>
</dbReference>
<feature type="transmembrane region" description="Helical" evidence="7">
    <location>
        <begin position="97"/>
        <end position="116"/>
    </location>
</feature>
<dbReference type="SUPFAM" id="SSF161111">
    <property type="entry name" value="Cation efflux protein transmembrane domain-like"/>
    <property type="match status" value="1"/>
</dbReference>
<evidence type="ECO:0000256" key="7">
    <source>
        <dbReference type="SAM" id="Phobius"/>
    </source>
</evidence>
<dbReference type="GO" id="GO:0016020">
    <property type="term" value="C:membrane"/>
    <property type="evidence" value="ECO:0007669"/>
    <property type="project" value="UniProtKB-SubCell"/>
</dbReference>
<keyword evidence="6 7" id="KW-0472">Membrane</keyword>
<keyword evidence="11" id="KW-1185">Reference proteome</keyword>
<dbReference type="InterPro" id="IPR027469">
    <property type="entry name" value="Cation_efflux_TMD_sf"/>
</dbReference>
<evidence type="ECO:0000259" key="9">
    <source>
        <dbReference type="Pfam" id="PF16916"/>
    </source>
</evidence>
<dbReference type="AlphaFoldDB" id="A8MM36"/>
<feature type="transmembrane region" description="Helical" evidence="7">
    <location>
        <begin position="20"/>
        <end position="43"/>
    </location>
</feature>
<evidence type="ECO:0000313" key="11">
    <source>
        <dbReference type="Proteomes" id="UP000000269"/>
    </source>
</evidence>
<dbReference type="InterPro" id="IPR036837">
    <property type="entry name" value="Cation_efflux_CTD_sf"/>
</dbReference>
<dbReference type="STRING" id="350688.Clos_0643"/>
<dbReference type="eggNOG" id="COG0053">
    <property type="taxonomic scope" value="Bacteria"/>
</dbReference>
<dbReference type="Gene3D" id="1.20.1510.10">
    <property type="entry name" value="Cation efflux protein transmembrane domain"/>
    <property type="match status" value="1"/>
</dbReference>
<evidence type="ECO:0000313" key="10">
    <source>
        <dbReference type="EMBL" id="ABW18203.1"/>
    </source>
</evidence>
<dbReference type="FunFam" id="1.20.1510.10:FF:000006">
    <property type="entry name" value="Divalent cation efflux transporter"/>
    <property type="match status" value="1"/>
</dbReference>
<gene>
    <name evidence="10" type="ordered locus">Clos_0643</name>
</gene>
<dbReference type="InterPro" id="IPR002524">
    <property type="entry name" value="Cation_efflux"/>
</dbReference>
<dbReference type="KEGG" id="aoe:Clos_0643"/>
<dbReference type="PANTHER" id="PTHR43840">
    <property type="entry name" value="MITOCHONDRIAL METAL TRANSPORTER 1-RELATED"/>
    <property type="match status" value="1"/>
</dbReference>
<sequence>MIKLLIKKFIKDYENTNDKFVRESYGVLSGVVGILCNIFLFILKLSIGLFINSIAVISDAFNNLTDLGSSLIAIIGAKMSNKPPDPEHPHGHGRFEYISSLAVSFIIFFVGLQLFGTSFKKILQPEEVLFSPLSIVILTLSISIKLWMYSYNRYIGKAINSSINKATAQDSLNDVIATSAVIITTVIGNFIDFSIDGIVGVVISLIILYSGFEIAKDTINLLLGSSPDPELVNTIEALVSEGKHIIGTHDLKVHDYGPGRVVASIHAEVPDKSNIVEIHSVIDELEEKIARELGINMVIHMDPISTDIHRINEIHTDITHILQGINETFRADHLRIADGEARTNIIFDLVVPSNISSAEHDSVIALVSEQIGQLNGNFHTVVNIVTL</sequence>
<feature type="domain" description="Cation efflux protein transmembrane" evidence="8">
    <location>
        <begin position="32"/>
        <end position="223"/>
    </location>
</feature>
<dbReference type="PANTHER" id="PTHR43840:SF50">
    <property type="entry name" value="MANGANESE EFFLUX SYSTEM PROTEIN MNES"/>
    <property type="match status" value="1"/>
</dbReference>
<feature type="transmembrane region" description="Helical" evidence="7">
    <location>
        <begin position="197"/>
        <end position="215"/>
    </location>
</feature>
<dbReference type="Proteomes" id="UP000000269">
    <property type="component" value="Chromosome"/>
</dbReference>
<dbReference type="Pfam" id="PF01545">
    <property type="entry name" value="Cation_efflux"/>
    <property type="match status" value="1"/>
</dbReference>
<comment type="similarity">
    <text evidence="2">Belongs to the cation diffusion facilitator (CDF) transporter (TC 2.A.4) family.</text>
</comment>
<dbReference type="OrthoDB" id="9806522at2"/>
<evidence type="ECO:0000256" key="2">
    <source>
        <dbReference type="ARBA" id="ARBA00008114"/>
    </source>
</evidence>
<dbReference type="InterPro" id="IPR050291">
    <property type="entry name" value="CDF_Transporter"/>
</dbReference>
<evidence type="ECO:0000259" key="8">
    <source>
        <dbReference type="Pfam" id="PF01545"/>
    </source>
</evidence>
<organism evidence="10 11">
    <name type="scientific">Alkaliphilus oremlandii (strain OhILAs)</name>
    <name type="common">Clostridium oremlandii (strain OhILAs)</name>
    <dbReference type="NCBI Taxonomy" id="350688"/>
    <lineage>
        <taxon>Bacteria</taxon>
        <taxon>Bacillati</taxon>
        <taxon>Bacillota</taxon>
        <taxon>Clostridia</taxon>
        <taxon>Peptostreptococcales</taxon>
        <taxon>Natronincolaceae</taxon>
        <taxon>Alkaliphilus</taxon>
    </lineage>
</organism>
<evidence type="ECO:0000256" key="6">
    <source>
        <dbReference type="ARBA" id="ARBA00023136"/>
    </source>
</evidence>
<protein>
    <submittedName>
        <fullName evidence="10">Cation diffusion facilitator family transporter</fullName>
    </submittedName>
</protein>
<reference evidence="11" key="1">
    <citation type="submission" date="2007-10" db="EMBL/GenBank/DDBJ databases">
        <title>Complete genome of Alkaliphilus oremlandii OhILAs.</title>
        <authorList>
            <person name="Copeland A."/>
            <person name="Lucas S."/>
            <person name="Lapidus A."/>
            <person name="Barry K."/>
            <person name="Detter J.C."/>
            <person name="Glavina del Rio T."/>
            <person name="Hammon N."/>
            <person name="Israni S."/>
            <person name="Dalin E."/>
            <person name="Tice H."/>
            <person name="Pitluck S."/>
            <person name="Chain P."/>
            <person name="Malfatti S."/>
            <person name="Shin M."/>
            <person name="Vergez L."/>
            <person name="Schmutz J."/>
            <person name="Larimer F."/>
            <person name="Land M."/>
            <person name="Hauser L."/>
            <person name="Kyrpides N."/>
            <person name="Mikhailova N."/>
            <person name="Stolz J.F."/>
            <person name="Dawson A."/>
            <person name="Fisher E."/>
            <person name="Crable B."/>
            <person name="Perera E."/>
            <person name="Lisak J."/>
            <person name="Ranganathan M."/>
            <person name="Basu P."/>
            <person name="Richardson P."/>
        </authorList>
    </citation>
    <scope>NUCLEOTIDE SEQUENCE [LARGE SCALE GENOMIC DNA]</scope>
    <source>
        <strain evidence="11">OhILAs</strain>
    </source>
</reference>
<dbReference type="RefSeq" id="WP_012158517.1">
    <property type="nucleotide sequence ID" value="NC_009922.1"/>
</dbReference>
<dbReference type="InterPro" id="IPR058533">
    <property type="entry name" value="Cation_efflux_TM"/>
</dbReference>
<evidence type="ECO:0000256" key="3">
    <source>
        <dbReference type="ARBA" id="ARBA00022448"/>
    </source>
</evidence>
<evidence type="ECO:0000256" key="4">
    <source>
        <dbReference type="ARBA" id="ARBA00022692"/>
    </source>
</evidence>
<evidence type="ECO:0000256" key="5">
    <source>
        <dbReference type="ARBA" id="ARBA00022989"/>
    </source>
</evidence>
<name>A8MM36_ALKOO</name>
<dbReference type="SUPFAM" id="SSF160240">
    <property type="entry name" value="Cation efflux protein cytoplasmic domain-like"/>
    <property type="match status" value="1"/>
</dbReference>
<feature type="domain" description="Cation efflux protein cytoplasmic" evidence="9">
    <location>
        <begin position="227"/>
        <end position="303"/>
    </location>
</feature>
<accession>A8MM36</accession>
<comment type="subcellular location">
    <subcellularLocation>
        <location evidence="1">Membrane</location>
        <topology evidence="1">Multi-pass membrane protein</topology>
    </subcellularLocation>
</comment>
<keyword evidence="5 7" id="KW-1133">Transmembrane helix</keyword>
<dbReference type="Pfam" id="PF16916">
    <property type="entry name" value="ZT_dimer"/>
    <property type="match status" value="1"/>
</dbReference>
<keyword evidence="3" id="KW-0813">Transport</keyword>
<dbReference type="EMBL" id="CP000853">
    <property type="protein sequence ID" value="ABW18203.1"/>
    <property type="molecule type" value="Genomic_DNA"/>
</dbReference>
<feature type="transmembrane region" description="Helical" evidence="7">
    <location>
        <begin position="128"/>
        <end position="151"/>
    </location>
</feature>
<dbReference type="GO" id="GO:0008324">
    <property type="term" value="F:monoatomic cation transmembrane transporter activity"/>
    <property type="evidence" value="ECO:0007669"/>
    <property type="project" value="InterPro"/>
</dbReference>
<dbReference type="InterPro" id="IPR027470">
    <property type="entry name" value="Cation_efflux_CTD"/>
</dbReference>
<proteinExistence type="inferred from homology"/>
<dbReference type="HOGENOM" id="CLU_013430_3_4_9"/>
<keyword evidence="4 7" id="KW-0812">Transmembrane</keyword>
<dbReference type="Gene3D" id="3.30.70.1350">
    <property type="entry name" value="Cation efflux protein, cytoplasmic domain"/>
    <property type="match status" value="1"/>
</dbReference>
<evidence type="ECO:0000256" key="1">
    <source>
        <dbReference type="ARBA" id="ARBA00004141"/>
    </source>
</evidence>